<dbReference type="KEGG" id="dzi:111298269"/>
<feature type="compositionally biased region" description="Pro residues" evidence="1">
    <location>
        <begin position="75"/>
        <end position="85"/>
    </location>
</feature>
<dbReference type="AlphaFoldDB" id="A0A6P5Z7Q1"/>
<feature type="region of interest" description="Disordered" evidence="1">
    <location>
        <begin position="57"/>
        <end position="195"/>
    </location>
</feature>
<dbReference type="OrthoDB" id="1002174at2759"/>
<feature type="compositionally biased region" description="Pro residues" evidence="1">
    <location>
        <begin position="119"/>
        <end position="189"/>
    </location>
</feature>
<evidence type="ECO:0000313" key="3">
    <source>
        <dbReference type="RefSeq" id="XP_022748793.1"/>
    </source>
</evidence>
<dbReference type="RefSeq" id="XP_022748793.1">
    <property type="nucleotide sequence ID" value="XM_022893058.1"/>
</dbReference>
<accession>A0A6P5Z7Q1</accession>
<keyword evidence="2" id="KW-1185">Reference proteome</keyword>
<proteinExistence type="predicted"/>
<organism evidence="2 3">
    <name type="scientific">Durio zibethinus</name>
    <name type="common">Durian</name>
    <dbReference type="NCBI Taxonomy" id="66656"/>
    <lineage>
        <taxon>Eukaryota</taxon>
        <taxon>Viridiplantae</taxon>
        <taxon>Streptophyta</taxon>
        <taxon>Embryophyta</taxon>
        <taxon>Tracheophyta</taxon>
        <taxon>Spermatophyta</taxon>
        <taxon>Magnoliopsida</taxon>
        <taxon>eudicotyledons</taxon>
        <taxon>Gunneridae</taxon>
        <taxon>Pentapetalae</taxon>
        <taxon>rosids</taxon>
        <taxon>malvids</taxon>
        <taxon>Malvales</taxon>
        <taxon>Malvaceae</taxon>
        <taxon>Helicteroideae</taxon>
        <taxon>Durio</taxon>
    </lineage>
</organism>
<gene>
    <name evidence="3" type="primary">LOC111298269</name>
</gene>
<evidence type="ECO:0000313" key="2">
    <source>
        <dbReference type="Proteomes" id="UP000515121"/>
    </source>
</evidence>
<dbReference type="PRINTS" id="PR01217">
    <property type="entry name" value="PRICHEXTENSN"/>
</dbReference>
<dbReference type="Proteomes" id="UP000515121">
    <property type="component" value="Unplaced"/>
</dbReference>
<name>A0A6P5Z7Q1_DURZI</name>
<protein>
    <submittedName>
        <fullName evidence="3">Vegetative cell wall protein gp1-like</fullName>
    </submittedName>
</protein>
<reference evidence="3" key="1">
    <citation type="submission" date="2025-08" db="UniProtKB">
        <authorList>
            <consortium name="RefSeq"/>
        </authorList>
    </citation>
    <scope>IDENTIFICATION</scope>
    <source>
        <tissue evidence="3">Fruit stalk</tissue>
    </source>
</reference>
<evidence type="ECO:0000256" key="1">
    <source>
        <dbReference type="SAM" id="MobiDB-lite"/>
    </source>
</evidence>
<dbReference type="GeneID" id="111298269"/>
<sequence>MSTATNFMKLSLPFYSFKLSTAKFPISLRTSYSNNAAVVLIKILPRGLLVESKKHVDPPEVEFRSPLEVPSGPNYRPPSIPPEVPEIPRTPEVDPSDTPLEFTTTDPPPLGRPKLDPGPDFPMPPLEPPPTGPEAPVPPPGRPPPPEVDPPLPPDLFPPLSTPPDYVPPPSIPPNIPPPIVPPDIPPTKGPSFVF</sequence>